<evidence type="ECO:0000313" key="2">
    <source>
        <dbReference type="EMBL" id="KAJ1521753.1"/>
    </source>
</evidence>
<feature type="region of interest" description="Disordered" evidence="1">
    <location>
        <begin position="59"/>
        <end position="109"/>
    </location>
</feature>
<organism evidence="2 3">
    <name type="scientific">Megalurothrips usitatus</name>
    <name type="common">bean blossom thrips</name>
    <dbReference type="NCBI Taxonomy" id="439358"/>
    <lineage>
        <taxon>Eukaryota</taxon>
        <taxon>Metazoa</taxon>
        <taxon>Ecdysozoa</taxon>
        <taxon>Arthropoda</taxon>
        <taxon>Hexapoda</taxon>
        <taxon>Insecta</taxon>
        <taxon>Pterygota</taxon>
        <taxon>Neoptera</taxon>
        <taxon>Paraneoptera</taxon>
        <taxon>Thysanoptera</taxon>
        <taxon>Terebrantia</taxon>
        <taxon>Thripoidea</taxon>
        <taxon>Thripidae</taxon>
        <taxon>Megalurothrips</taxon>
    </lineage>
</organism>
<evidence type="ECO:0000256" key="1">
    <source>
        <dbReference type="SAM" id="MobiDB-lite"/>
    </source>
</evidence>
<feature type="compositionally biased region" description="Low complexity" evidence="1">
    <location>
        <begin position="74"/>
        <end position="90"/>
    </location>
</feature>
<name>A0AAV7XBD4_9NEOP</name>
<sequence length="366" mass="40630">MRRRAARNQQNQQNVRDDAGLALLRNANEVGVNESNLRVDQNVGAQAADLEIQIPDDLRSNADSLNSEGATIHSDLSGSDDSQSGSAMEDGGADEDDANDSDMDNEEMDELEQLHDRGFLWQTPAGEITESKAILLNCIADSKARPIVQNVKCHNGFWGCDYCYHPGVMYEGSSQAKYPMDDTIYHMIIVSLMMLELLIPKQRLVKIAFDFNTITVSGDARVFPFSEEETEALLQSGHNVTPLSYECMVIQKVMFHSRCYTRKGEKTDSSIVQLKSGQFGAVERIIDPANFRGPTEPTVLVLLCSINVAQQPLVSHHTGAKAEHIVKCCPIVHGNLTVVKAPDIKQLLILMNCGELFLYHYFSKHD</sequence>
<feature type="compositionally biased region" description="Acidic residues" evidence="1">
    <location>
        <begin position="91"/>
        <end position="109"/>
    </location>
</feature>
<proteinExistence type="predicted"/>
<gene>
    <name evidence="2" type="ORF">ONE63_003388</name>
</gene>
<comment type="caution">
    <text evidence="2">The sequence shown here is derived from an EMBL/GenBank/DDBJ whole genome shotgun (WGS) entry which is preliminary data.</text>
</comment>
<dbReference type="AlphaFoldDB" id="A0AAV7XBD4"/>
<accession>A0AAV7XBD4</accession>
<evidence type="ECO:0000313" key="3">
    <source>
        <dbReference type="Proteomes" id="UP001075354"/>
    </source>
</evidence>
<dbReference type="Proteomes" id="UP001075354">
    <property type="component" value="Chromosome 13"/>
</dbReference>
<protein>
    <submittedName>
        <fullName evidence="2">Uncharacterized protein</fullName>
    </submittedName>
</protein>
<reference evidence="2" key="1">
    <citation type="submission" date="2022-12" db="EMBL/GenBank/DDBJ databases">
        <title>Chromosome-level genome assembly of the bean flower thrips Megalurothrips usitatus.</title>
        <authorList>
            <person name="Ma L."/>
            <person name="Liu Q."/>
            <person name="Li H."/>
            <person name="Cai W."/>
        </authorList>
    </citation>
    <scope>NUCLEOTIDE SEQUENCE</scope>
    <source>
        <strain evidence="2">Cailab_2022a</strain>
    </source>
</reference>
<keyword evidence="3" id="KW-1185">Reference proteome</keyword>
<dbReference type="EMBL" id="JAPTSV010000013">
    <property type="protein sequence ID" value="KAJ1521753.1"/>
    <property type="molecule type" value="Genomic_DNA"/>
</dbReference>